<proteinExistence type="predicted"/>
<dbReference type="EMBL" id="JF800907">
    <property type="protein sequence ID" value="AEO13634.1"/>
    <property type="molecule type" value="Genomic_DNA"/>
</dbReference>
<evidence type="ECO:0000313" key="1">
    <source>
        <dbReference type="EMBL" id="AEO13634.1"/>
    </source>
</evidence>
<geneLocation type="plasmid" evidence="1">
    <name>pM7M2</name>
</geneLocation>
<protein>
    <submittedName>
        <fullName evidence="1">Uncharacterized protein</fullName>
    </submittedName>
</protein>
<reference evidence="1" key="1">
    <citation type="journal article" date="2011" name="Appl. Environ. Microbiol.">
        <title>Persistent, Toxin-Antitoxin System-Independent, Tetracycline Resistance-Encoding Plasmid from a Dairy Enterococcus faecium Isolate.</title>
        <authorList>
            <person name="Li X."/>
            <person name="Alvarez V."/>
            <person name="Harper W.J."/>
            <person name="Wang H.H."/>
        </authorList>
    </citation>
    <scope>NUCLEOTIDE SEQUENCE</scope>
    <source>
        <strain evidence="1">M7M2</strain>
        <plasmid evidence="1">pM7M2</plasmid>
    </source>
</reference>
<dbReference type="AlphaFoldDB" id="G3GA02"/>
<organism evidence="1">
    <name type="scientific">Enterococcus faecium</name>
    <name type="common">Streptococcus faecium</name>
    <dbReference type="NCBI Taxonomy" id="1352"/>
    <lineage>
        <taxon>Bacteria</taxon>
        <taxon>Bacillati</taxon>
        <taxon>Bacillota</taxon>
        <taxon>Bacilli</taxon>
        <taxon>Lactobacillales</taxon>
        <taxon>Enterococcaceae</taxon>
        <taxon>Enterococcus</taxon>
    </lineage>
</organism>
<name>G3GA02_ENTFC</name>
<accession>G3GA02</accession>
<sequence length="57" mass="6454">MCSARLSAVPTKTIKPLRPFFFLREKRNKKTCPLPPQQRGVLLSCSFKNQQGTGSIF</sequence>
<keyword evidence="1" id="KW-0614">Plasmid</keyword>